<evidence type="ECO:0000313" key="7">
    <source>
        <dbReference type="EMBL" id="NCD72374.1"/>
    </source>
</evidence>
<dbReference type="PRINTS" id="PR01021">
    <property type="entry name" value="OMPADOMAIN"/>
</dbReference>
<sequence>MLKRYIIILALSLAPLLLFAQESSTLKSARKEYLALQYKPAIVLLERELKDHPDDKEAQEMIADSYRKTKNYDKAIYWYAEITRRPDMKSQWALYYAEALANKQRYEASEVWYRKYLQLVTKDDRASAFIESYPQVGVFLKNRKAWTISYLNINTAASEYSPLYYKQGLIFTANRKFKGMVKRVFEWEQSPFTDLYYVDNLSDIKPVNADSLTIALRQNYKEMGQKKYRGNVDDTAPTPNDSKVLGTYDINLLKDTLGNYLSTQLKVERLPGKINTKYHEGSAALLPDGSVMFTRNNYLNGKYGKSKSGIHKLKIYTAKAPDWTTIESFPYNNDQYSTGHPALNKEGTLLIFSSDMPGGFGGVDLYYSKRASVNDVWEKPVNMGPVINTEGNEVFPTIYRDSILLFSSTGHAGLGGLDIFQVALKGVEPLHTPINLGAPLNSSVDDFGIIRSDEGSTGYFSSNRRGNDDIYSFTFRPFDIKILGSVVDSASNQPILNALVTTDPAIDLKKDSVGRFGGPLKGETVYHITATAPGYNTVSDQVSTRGIDVDTTLFITLRPRRIILPFNCDSLKQKLTLENVYYTFNKSYIRTDAREILNRLIGFLKDQPELSVLIASYCDSRGSSAYNLDLSQRRSRAARAYLTAHGISSNRIQIEYFGESNLVNNCTNGVPCSPAAQQLNRRSEFFLLKDGKKILTMECDWLKQEFMLKP</sequence>
<dbReference type="PANTHER" id="PTHR30329:SF21">
    <property type="entry name" value="LIPOPROTEIN YIAD-RELATED"/>
    <property type="match status" value="1"/>
</dbReference>
<dbReference type="Gene3D" id="2.60.40.1120">
    <property type="entry name" value="Carboxypeptidase-like, regulatory domain"/>
    <property type="match status" value="1"/>
</dbReference>
<dbReference type="GO" id="GO:0009279">
    <property type="term" value="C:cell outer membrane"/>
    <property type="evidence" value="ECO:0007669"/>
    <property type="project" value="UniProtKB-SubCell"/>
</dbReference>
<dbReference type="EMBL" id="WWEO01000045">
    <property type="protein sequence ID" value="NCD72374.1"/>
    <property type="molecule type" value="Genomic_DNA"/>
</dbReference>
<evidence type="ECO:0000256" key="2">
    <source>
        <dbReference type="ARBA" id="ARBA00023136"/>
    </source>
</evidence>
<dbReference type="Pfam" id="PF07676">
    <property type="entry name" value="PD40"/>
    <property type="match status" value="1"/>
</dbReference>
<dbReference type="AlphaFoldDB" id="A0A965ZLY5"/>
<keyword evidence="2 4" id="KW-0472">Membrane</keyword>
<dbReference type="Gene3D" id="3.30.1330.60">
    <property type="entry name" value="OmpA-like domain"/>
    <property type="match status" value="1"/>
</dbReference>
<dbReference type="Pfam" id="PF00691">
    <property type="entry name" value="OmpA"/>
    <property type="match status" value="1"/>
</dbReference>
<evidence type="ECO:0000259" key="6">
    <source>
        <dbReference type="PROSITE" id="PS51123"/>
    </source>
</evidence>
<keyword evidence="8" id="KW-1185">Reference proteome</keyword>
<keyword evidence="3" id="KW-0998">Cell outer membrane</keyword>
<dbReference type="Proteomes" id="UP000638732">
    <property type="component" value="Unassembled WGS sequence"/>
</dbReference>
<gene>
    <name evidence="7" type="ORF">GSY63_23620</name>
</gene>
<comment type="caution">
    <text evidence="7">The sequence shown here is derived from an EMBL/GenBank/DDBJ whole genome shotgun (WGS) entry which is preliminary data.</text>
</comment>
<dbReference type="SUPFAM" id="SSF81901">
    <property type="entry name" value="HCP-like"/>
    <property type="match status" value="1"/>
</dbReference>
<feature type="domain" description="OmpA-like" evidence="6">
    <location>
        <begin position="569"/>
        <end position="691"/>
    </location>
</feature>
<dbReference type="InterPro" id="IPR008969">
    <property type="entry name" value="CarboxyPept-like_regulatory"/>
</dbReference>
<evidence type="ECO:0000256" key="5">
    <source>
        <dbReference type="SAM" id="SignalP"/>
    </source>
</evidence>
<dbReference type="InterPro" id="IPR011659">
    <property type="entry name" value="WD40"/>
</dbReference>
<dbReference type="InterPro" id="IPR036737">
    <property type="entry name" value="OmpA-like_sf"/>
</dbReference>
<feature type="chain" id="PRO_5036832808" evidence="5">
    <location>
        <begin position="21"/>
        <end position="710"/>
    </location>
</feature>
<evidence type="ECO:0000256" key="4">
    <source>
        <dbReference type="PROSITE-ProRule" id="PRU00473"/>
    </source>
</evidence>
<dbReference type="PROSITE" id="PS51123">
    <property type="entry name" value="OMPA_2"/>
    <property type="match status" value="1"/>
</dbReference>
<name>A0A965ZLY5_9SPHI</name>
<comment type="subcellular location">
    <subcellularLocation>
        <location evidence="1">Cell outer membrane</location>
    </subcellularLocation>
</comment>
<reference evidence="7" key="1">
    <citation type="submission" date="2020-01" db="EMBL/GenBank/DDBJ databases">
        <authorList>
            <person name="Seo Y.L."/>
        </authorList>
    </citation>
    <scope>NUCLEOTIDE SEQUENCE</scope>
    <source>
        <strain evidence="7">R11</strain>
    </source>
</reference>
<evidence type="ECO:0000256" key="3">
    <source>
        <dbReference type="ARBA" id="ARBA00023237"/>
    </source>
</evidence>
<organism evidence="7 8">
    <name type="scientific">Mucilaginibacter agri</name>
    <dbReference type="NCBI Taxonomy" id="2695265"/>
    <lineage>
        <taxon>Bacteria</taxon>
        <taxon>Pseudomonadati</taxon>
        <taxon>Bacteroidota</taxon>
        <taxon>Sphingobacteriia</taxon>
        <taxon>Sphingobacteriales</taxon>
        <taxon>Sphingobacteriaceae</taxon>
        <taxon>Mucilaginibacter</taxon>
    </lineage>
</organism>
<evidence type="ECO:0000313" key="8">
    <source>
        <dbReference type="Proteomes" id="UP000638732"/>
    </source>
</evidence>
<dbReference type="RefSeq" id="WP_166588321.1">
    <property type="nucleotide sequence ID" value="NZ_WWEO01000045.1"/>
</dbReference>
<proteinExistence type="predicted"/>
<dbReference type="Gene3D" id="1.25.40.10">
    <property type="entry name" value="Tetratricopeptide repeat domain"/>
    <property type="match status" value="1"/>
</dbReference>
<evidence type="ECO:0000256" key="1">
    <source>
        <dbReference type="ARBA" id="ARBA00004442"/>
    </source>
</evidence>
<dbReference type="SUPFAM" id="SSF103088">
    <property type="entry name" value="OmpA-like"/>
    <property type="match status" value="1"/>
</dbReference>
<dbReference type="SUPFAM" id="SSF49464">
    <property type="entry name" value="Carboxypeptidase regulatory domain-like"/>
    <property type="match status" value="1"/>
</dbReference>
<dbReference type="SUPFAM" id="SSF82171">
    <property type="entry name" value="DPP6 N-terminal domain-like"/>
    <property type="match status" value="1"/>
</dbReference>
<dbReference type="InterPro" id="IPR050330">
    <property type="entry name" value="Bact_OuterMem_StrucFunc"/>
</dbReference>
<protein>
    <submittedName>
        <fullName evidence="7">OmpA family protein</fullName>
    </submittedName>
</protein>
<dbReference type="InterPro" id="IPR011990">
    <property type="entry name" value="TPR-like_helical_dom_sf"/>
</dbReference>
<dbReference type="InterPro" id="IPR006665">
    <property type="entry name" value="OmpA-like"/>
</dbReference>
<reference evidence="7" key="2">
    <citation type="submission" date="2020-10" db="EMBL/GenBank/DDBJ databases">
        <title>Mucilaginibacter sp. nov., isolated from soil.</title>
        <authorList>
            <person name="Jeon C.O."/>
        </authorList>
    </citation>
    <scope>NUCLEOTIDE SEQUENCE</scope>
    <source>
        <strain evidence="7">R11</strain>
    </source>
</reference>
<dbReference type="PANTHER" id="PTHR30329">
    <property type="entry name" value="STATOR ELEMENT OF FLAGELLAR MOTOR COMPLEX"/>
    <property type="match status" value="1"/>
</dbReference>
<keyword evidence="5" id="KW-0732">Signal</keyword>
<dbReference type="CDD" id="cd07185">
    <property type="entry name" value="OmpA_C-like"/>
    <property type="match status" value="1"/>
</dbReference>
<accession>A0A965ZLY5</accession>
<dbReference type="InterPro" id="IPR006664">
    <property type="entry name" value="OMP_bac"/>
</dbReference>
<feature type="signal peptide" evidence="5">
    <location>
        <begin position="1"/>
        <end position="20"/>
    </location>
</feature>